<dbReference type="AlphaFoldDB" id="A0A327JDL0"/>
<dbReference type="Proteomes" id="UP000249299">
    <property type="component" value="Unassembled WGS sequence"/>
</dbReference>
<keyword evidence="1" id="KW-0732">Signal</keyword>
<sequence>MRKTRSRRRARHLAGALLAALVMSAAAAPAGASWESPKSTGDYVWRAVRGEEFLKDAFSAAPEGTAPVRICRVHNYRDVLIGYLDNWLCQVGGDGMSRPYSIFLTLITAPDGAHWQKPEGEEVPAGALELNEGYGPPTYACRVTYEGKTVVGMVRESICSAGYVDGELRSDDYEVLVGGGSK</sequence>
<feature type="chain" id="PRO_5016312221" evidence="1">
    <location>
        <begin position="28"/>
        <end position="182"/>
    </location>
</feature>
<dbReference type="Pfam" id="PF11901">
    <property type="entry name" value="DM9"/>
    <property type="match status" value="1"/>
</dbReference>
<gene>
    <name evidence="2" type="ORF">CH339_22735</name>
</gene>
<dbReference type="PANTHER" id="PTHR31649">
    <property type="entry name" value="AGAP009604-PA"/>
    <property type="match status" value="1"/>
</dbReference>
<dbReference type="RefSeq" id="WP_111436724.1">
    <property type="nucleotide sequence ID" value="NZ_JACIGG010000028.1"/>
</dbReference>
<name>A0A327JDL0_9HYPH</name>
<dbReference type="PROSITE" id="PS51318">
    <property type="entry name" value="TAT"/>
    <property type="match status" value="1"/>
</dbReference>
<dbReference type="InterPro" id="IPR006311">
    <property type="entry name" value="TAT_signal"/>
</dbReference>
<dbReference type="EMBL" id="NPEV01000085">
    <property type="protein sequence ID" value="RAI24114.1"/>
    <property type="molecule type" value="Genomic_DNA"/>
</dbReference>
<dbReference type="InterPro" id="IPR006616">
    <property type="entry name" value="DM9_repeat"/>
</dbReference>
<proteinExistence type="predicted"/>
<evidence type="ECO:0000313" key="3">
    <source>
        <dbReference type="Proteomes" id="UP000249299"/>
    </source>
</evidence>
<dbReference type="OrthoDB" id="9903233at2"/>
<comment type="caution">
    <text evidence="2">The sequence shown here is derived from an EMBL/GenBank/DDBJ whole genome shotgun (WGS) entry which is preliminary data.</text>
</comment>
<protein>
    <submittedName>
        <fullName evidence="2">Uncharacterized protein</fullName>
    </submittedName>
</protein>
<feature type="signal peptide" evidence="1">
    <location>
        <begin position="1"/>
        <end position="27"/>
    </location>
</feature>
<keyword evidence="3" id="KW-1185">Reference proteome</keyword>
<reference evidence="2 3" key="1">
    <citation type="submission" date="2017-07" db="EMBL/GenBank/DDBJ databases">
        <title>Draft Genome Sequences of Select Purple Nonsulfur Bacteria.</title>
        <authorList>
            <person name="Lasarre B."/>
            <person name="Mckinlay J.B."/>
        </authorList>
    </citation>
    <scope>NUCLEOTIDE SEQUENCE [LARGE SCALE GENOMIC DNA]</scope>
    <source>
        <strain evidence="2 3">DSM 11290</strain>
    </source>
</reference>
<evidence type="ECO:0000256" key="1">
    <source>
        <dbReference type="SAM" id="SignalP"/>
    </source>
</evidence>
<evidence type="ECO:0000313" key="2">
    <source>
        <dbReference type="EMBL" id="RAI24114.1"/>
    </source>
</evidence>
<organism evidence="2 3">
    <name type="scientific">Rhodobium orientis</name>
    <dbReference type="NCBI Taxonomy" id="34017"/>
    <lineage>
        <taxon>Bacteria</taxon>
        <taxon>Pseudomonadati</taxon>
        <taxon>Pseudomonadota</taxon>
        <taxon>Alphaproteobacteria</taxon>
        <taxon>Hyphomicrobiales</taxon>
        <taxon>Rhodobiaceae</taxon>
        <taxon>Rhodobium</taxon>
    </lineage>
</organism>
<dbReference type="PANTHER" id="PTHR31649:SF11">
    <property type="entry name" value="PROTEIN UNZIPPED"/>
    <property type="match status" value="1"/>
</dbReference>
<dbReference type="SMART" id="SM00696">
    <property type="entry name" value="DM9"/>
    <property type="match status" value="1"/>
</dbReference>
<accession>A0A327JDL0</accession>